<dbReference type="OrthoDB" id="9774361at2"/>
<feature type="transmembrane region" description="Helical" evidence="6">
    <location>
        <begin position="208"/>
        <end position="237"/>
    </location>
</feature>
<protein>
    <submittedName>
        <fullName evidence="7">Sporulation integral membrane protein YtvI</fullName>
    </submittedName>
</protein>
<dbReference type="InterPro" id="IPR014227">
    <property type="entry name" value="YtvI-like"/>
</dbReference>
<organism evidence="7 8">
    <name type="scientific">Natranaerovirga hydrolytica</name>
    <dbReference type="NCBI Taxonomy" id="680378"/>
    <lineage>
        <taxon>Bacteria</taxon>
        <taxon>Bacillati</taxon>
        <taxon>Bacillota</taxon>
        <taxon>Clostridia</taxon>
        <taxon>Lachnospirales</taxon>
        <taxon>Natranaerovirgaceae</taxon>
        <taxon>Natranaerovirga</taxon>
    </lineage>
</organism>
<dbReference type="EMBL" id="SMGQ01000012">
    <property type="protein sequence ID" value="TCK93273.1"/>
    <property type="molecule type" value="Genomic_DNA"/>
</dbReference>
<evidence type="ECO:0000256" key="1">
    <source>
        <dbReference type="ARBA" id="ARBA00004141"/>
    </source>
</evidence>
<feature type="transmembrane region" description="Helical" evidence="6">
    <location>
        <begin position="62"/>
        <end position="84"/>
    </location>
</feature>
<feature type="transmembrane region" description="Helical" evidence="6">
    <location>
        <begin position="243"/>
        <end position="267"/>
    </location>
</feature>
<comment type="subcellular location">
    <subcellularLocation>
        <location evidence="1">Membrane</location>
        <topology evidence="1">Multi-pass membrane protein</topology>
    </subcellularLocation>
</comment>
<dbReference type="Pfam" id="PF01594">
    <property type="entry name" value="AI-2E_transport"/>
    <property type="match status" value="1"/>
</dbReference>
<feature type="transmembrane region" description="Helical" evidence="6">
    <location>
        <begin position="155"/>
        <end position="178"/>
    </location>
</feature>
<dbReference type="PANTHER" id="PTHR21716:SF68">
    <property type="entry name" value="TRANSPORT PROTEIN YTVI-RELATED"/>
    <property type="match status" value="1"/>
</dbReference>
<feature type="transmembrane region" description="Helical" evidence="6">
    <location>
        <begin position="317"/>
        <end position="339"/>
    </location>
</feature>
<comment type="similarity">
    <text evidence="2">Belongs to the autoinducer-2 exporter (AI-2E) (TC 2.A.86) family.</text>
</comment>
<dbReference type="PANTHER" id="PTHR21716">
    <property type="entry name" value="TRANSMEMBRANE PROTEIN"/>
    <property type="match status" value="1"/>
</dbReference>
<proteinExistence type="inferred from homology"/>
<evidence type="ECO:0000256" key="4">
    <source>
        <dbReference type="ARBA" id="ARBA00022989"/>
    </source>
</evidence>
<dbReference type="Proteomes" id="UP000294545">
    <property type="component" value="Unassembled WGS sequence"/>
</dbReference>
<feature type="transmembrane region" description="Helical" evidence="6">
    <location>
        <begin position="9"/>
        <end position="26"/>
    </location>
</feature>
<evidence type="ECO:0000256" key="2">
    <source>
        <dbReference type="ARBA" id="ARBA00009773"/>
    </source>
</evidence>
<sequence length="353" mass="39511">MTDKNYKTLINFLIVGAILLFVYYFTVRLISLFLPFIVGYVIAIIIEPFIKLMNKYVPLPRAISSFISVIAFFAVVGTLGHFIIRKLLNELKILANNIPEYRVGMTTALENLGYRLDNILGNVEGSTRSLIVDNWDQIGESLTSLLTPGVTGGSINFVSSVPGFLFFLVITLIATYFISKDRYKIRTFIIKQLPKKWKDKFNLIRKELLGAFWGYVKAQLTLMVIIGVVCTIGLLILRHPYALLIGLAITVLDALPIFGSGTVLIPWALFEAFSGNLQYALWLGIIYGVSVLIRQFLEPKLIGDNIGINPLATLIAIYVGLKVFGVMGIIIGPLILIFIKTMQEVDVLPKWRE</sequence>
<gene>
    <name evidence="7" type="ORF">EDC19_1464</name>
</gene>
<evidence type="ECO:0000313" key="7">
    <source>
        <dbReference type="EMBL" id="TCK93273.1"/>
    </source>
</evidence>
<evidence type="ECO:0000256" key="5">
    <source>
        <dbReference type="ARBA" id="ARBA00023136"/>
    </source>
</evidence>
<dbReference type="RefSeq" id="WP_132282186.1">
    <property type="nucleotide sequence ID" value="NZ_SMGQ01000012.1"/>
</dbReference>
<feature type="transmembrane region" description="Helical" evidence="6">
    <location>
        <begin position="32"/>
        <end position="50"/>
    </location>
</feature>
<evidence type="ECO:0000256" key="3">
    <source>
        <dbReference type="ARBA" id="ARBA00022692"/>
    </source>
</evidence>
<dbReference type="GO" id="GO:0016020">
    <property type="term" value="C:membrane"/>
    <property type="evidence" value="ECO:0007669"/>
    <property type="project" value="UniProtKB-SubCell"/>
</dbReference>
<dbReference type="AlphaFoldDB" id="A0A4R1MTI1"/>
<evidence type="ECO:0000313" key="8">
    <source>
        <dbReference type="Proteomes" id="UP000294545"/>
    </source>
</evidence>
<name>A0A4R1MTI1_9FIRM</name>
<keyword evidence="3 6" id="KW-0812">Transmembrane</keyword>
<dbReference type="InterPro" id="IPR002549">
    <property type="entry name" value="AI-2E-like"/>
</dbReference>
<keyword evidence="8" id="KW-1185">Reference proteome</keyword>
<comment type="caution">
    <text evidence="7">The sequence shown here is derived from an EMBL/GenBank/DDBJ whole genome shotgun (WGS) entry which is preliminary data.</text>
</comment>
<accession>A0A4R1MTI1</accession>
<keyword evidence="4 6" id="KW-1133">Transmembrane helix</keyword>
<reference evidence="7 8" key="1">
    <citation type="submission" date="2019-03" db="EMBL/GenBank/DDBJ databases">
        <title>Genomic Encyclopedia of Type Strains, Phase IV (KMG-IV): sequencing the most valuable type-strain genomes for metagenomic binning, comparative biology and taxonomic classification.</title>
        <authorList>
            <person name="Goeker M."/>
        </authorList>
    </citation>
    <scope>NUCLEOTIDE SEQUENCE [LARGE SCALE GENOMIC DNA]</scope>
    <source>
        <strain evidence="7 8">DSM 24176</strain>
    </source>
</reference>
<feature type="transmembrane region" description="Helical" evidence="6">
    <location>
        <begin position="279"/>
        <end position="297"/>
    </location>
</feature>
<dbReference type="GO" id="GO:0055085">
    <property type="term" value="P:transmembrane transport"/>
    <property type="evidence" value="ECO:0007669"/>
    <property type="project" value="TreeGrafter"/>
</dbReference>
<keyword evidence="5 6" id="KW-0472">Membrane</keyword>
<evidence type="ECO:0000256" key="6">
    <source>
        <dbReference type="SAM" id="Phobius"/>
    </source>
</evidence>
<dbReference type="NCBIfam" id="TIGR02872">
    <property type="entry name" value="spore_ytvI"/>
    <property type="match status" value="1"/>
</dbReference>